<organism evidence="1">
    <name type="scientific">Ooceraea biroi</name>
    <name type="common">Clonal raider ant</name>
    <name type="synonym">Cerapachys biroi</name>
    <dbReference type="NCBI Taxonomy" id="2015173"/>
    <lineage>
        <taxon>Eukaryota</taxon>
        <taxon>Metazoa</taxon>
        <taxon>Ecdysozoa</taxon>
        <taxon>Arthropoda</taxon>
        <taxon>Hexapoda</taxon>
        <taxon>Insecta</taxon>
        <taxon>Pterygota</taxon>
        <taxon>Neoptera</taxon>
        <taxon>Endopterygota</taxon>
        <taxon>Hymenoptera</taxon>
        <taxon>Apocrita</taxon>
        <taxon>Aculeata</taxon>
        <taxon>Formicoidea</taxon>
        <taxon>Formicidae</taxon>
        <taxon>Dorylinae</taxon>
        <taxon>Ooceraea</taxon>
    </lineage>
</organism>
<comment type="caution">
    <text evidence="1">The sequence shown here is derived from an EMBL/GenBank/DDBJ whole genome shotgun (WGS) entry which is preliminary data.</text>
</comment>
<proteinExistence type="predicted"/>
<reference evidence="1" key="2">
    <citation type="submission" date="2018-07" db="EMBL/GenBank/DDBJ databases">
        <authorList>
            <person name="Mckenzie S.K."/>
            <person name="Kronauer D.J.C."/>
        </authorList>
    </citation>
    <scope>NUCLEOTIDE SEQUENCE</scope>
    <source>
        <strain evidence="1">Clonal line C1</strain>
    </source>
</reference>
<dbReference type="AlphaFoldDB" id="A0A3L8DGH5"/>
<name>A0A3L8DGH5_OOCBI</name>
<accession>A0A3L8DGH5</accession>
<evidence type="ECO:0000313" key="1">
    <source>
        <dbReference type="EMBL" id="RLU18998.1"/>
    </source>
</evidence>
<gene>
    <name evidence="1" type="ORF">DMN91_009356</name>
</gene>
<dbReference type="Proteomes" id="UP000279307">
    <property type="component" value="Chromosome 9"/>
</dbReference>
<protein>
    <submittedName>
        <fullName evidence="1">Uncharacterized protein</fullName>
    </submittedName>
</protein>
<sequence>MGRARAPTNAHPRLRAPEEEARVLFPTQQIGQLVQCILRTPAKLCCSLEHFIVLRLTSAYGERGGARACPERVWYSKRNSVQRSREPIRSMHGFEIFHRKRETCLHAGSMISAESGLGLWTSHYRFSFLHDSKDNAKEVDLEIRPKDINWRCDSDLDRTDGFHLAVGFHSRGKLLCISDPGKAGLLLDADGRSS</sequence>
<dbReference type="EMBL" id="QOIP01000009">
    <property type="protein sequence ID" value="RLU18998.1"/>
    <property type="molecule type" value="Genomic_DNA"/>
</dbReference>
<reference evidence="1" key="1">
    <citation type="journal article" date="2018" name="Genome Res.">
        <title>The genomic architecture and molecular evolution of ant odorant receptors.</title>
        <authorList>
            <person name="McKenzie S.K."/>
            <person name="Kronauer D.J.C."/>
        </authorList>
    </citation>
    <scope>NUCLEOTIDE SEQUENCE [LARGE SCALE GENOMIC DNA]</scope>
    <source>
        <strain evidence="1">Clonal line C1</strain>
    </source>
</reference>